<sequence length="232" mass="27539">MNKEFFSKKSKSFLKNDMCICLKSLSDKIILDAPSQLIFFNELVECIRTLKVPFEYEKELSSSNNLNNKDFIDKELIKFVKPYKTVKEGSKEYHIFDVLCHVFIHYSQGGVYQAYKHREVEEWYPKIIIKKFIKINDSKDSLKDETIIYRGTCREEYDSKEFGQSWTIDKNIESRFPINSCKDDKIIIKTRIKKIGIFYFDEDDFEKEVIINQKELIIESIKIDSINLNLDS</sequence>
<accession>A0A6S6SIF1</accession>
<dbReference type="AlphaFoldDB" id="A0A6S6SIF1"/>
<protein>
    <submittedName>
        <fullName evidence="1">Uncharacterized protein</fullName>
    </submittedName>
</protein>
<proteinExistence type="predicted"/>
<evidence type="ECO:0000313" key="1">
    <source>
        <dbReference type="EMBL" id="CAA6805109.1"/>
    </source>
</evidence>
<dbReference type="EMBL" id="CACVAW010000018">
    <property type="protein sequence ID" value="CAA6805109.1"/>
    <property type="molecule type" value="Genomic_DNA"/>
</dbReference>
<name>A0A6S6SIF1_9BACT</name>
<gene>
    <name evidence="1" type="ORF">HELGO_WM13125</name>
</gene>
<reference evidence="1" key="1">
    <citation type="submission" date="2020-01" db="EMBL/GenBank/DDBJ databases">
        <authorList>
            <person name="Meier V. D."/>
            <person name="Meier V D."/>
        </authorList>
    </citation>
    <scope>NUCLEOTIDE SEQUENCE</scope>
    <source>
        <strain evidence="1">HLG_WM_MAG_12</strain>
    </source>
</reference>
<organism evidence="1">
    <name type="scientific">uncultured Campylobacterales bacterium</name>
    <dbReference type="NCBI Taxonomy" id="352960"/>
    <lineage>
        <taxon>Bacteria</taxon>
        <taxon>Pseudomonadati</taxon>
        <taxon>Campylobacterota</taxon>
        <taxon>Epsilonproteobacteria</taxon>
        <taxon>Campylobacterales</taxon>
        <taxon>environmental samples</taxon>
    </lineage>
</organism>